<dbReference type="InterPro" id="IPR053182">
    <property type="entry name" value="YobU-like_regulator"/>
</dbReference>
<proteinExistence type="predicted"/>
<reference evidence="2 3" key="1">
    <citation type="submission" date="2016-10" db="EMBL/GenBank/DDBJ databases">
        <title>Complete Genome Sequence of Flavobacterium sp. PK15.</title>
        <authorList>
            <person name="Ekwe A."/>
            <person name="Kim S.B."/>
        </authorList>
    </citation>
    <scope>NUCLEOTIDE SEQUENCE [LARGE SCALE GENOMIC DNA]</scope>
    <source>
        <strain evidence="2 3">PK15</strain>
    </source>
</reference>
<dbReference type="SUPFAM" id="SSF55136">
    <property type="entry name" value="Probable bacterial effector-binding domain"/>
    <property type="match status" value="1"/>
</dbReference>
<organism evidence="2 3">
    <name type="scientific">Flavobacterium commune</name>
    <dbReference type="NCBI Taxonomy" id="1306519"/>
    <lineage>
        <taxon>Bacteria</taxon>
        <taxon>Pseudomonadati</taxon>
        <taxon>Bacteroidota</taxon>
        <taxon>Flavobacteriia</taxon>
        <taxon>Flavobacteriales</taxon>
        <taxon>Flavobacteriaceae</taxon>
        <taxon>Flavobacterium</taxon>
    </lineage>
</organism>
<dbReference type="SMART" id="SM00871">
    <property type="entry name" value="AraC_E_bind"/>
    <property type="match status" value="1"/>
</dbReference>
<dbReference type="InterPro" id="IPR029442">
    <property type="entry name" value="GyrI-like"/>
</dbReference>
<sequence>MKPKITTLSEKKLIGCKQNMNYVAYNPVPLWQSFMPIKKEIINTVSADLFSVQQFPEGFWTQFNPETVFEKWAAVEVTDFDSIPENMSSLVIPGGWYAVFDYKGDGSDAPAFFESIFGTWFPNSAYVVDDRPHFEILGAKYKKGDPNSEEEIWIPIRLK</sequence>
<evidence type="ECO:0000313" key="3">
    <source>
        <dbReference type="Proteomes" id="UP000178198"/>
    </source>
</evidence>
<dbReference type="OrthoDB" id="9789123at2"/>
<accession>A0A1D9PD56</accession>
<evidence type="ECO:0000259" key="1">
    <source>
        <dbReference type="SMART" id="SM00871"/>
    </source>
</evidence>
<dbReference type="Gene3D" id="3.20.80.10">
    <property type="entry name" value="Regulatory factor, effector binding domain"/>
    <property type="match status" value="1"/>
</dbReference>
<dbReference type="STRING" id="1306519.BIW12_14415"/>
<dbReference type="PANTHER" id="PTHR36444">
    <property type="entry name" value="TRANSCRIPTIONAL REGULATOR PROTEIN YOBU-RELATED"/>
    <property type="match status" value="1"/>
</dbReference>
<feature type="domain" description="AraC effector-binding" evidence="1">
    <location>
        <begin position="1"/>
        <end position="157"/>
    </location>
</feature>
<gene>
    <name evidence="2" type="ORF">BIW12_14415</name>
</gene>
<dbReference type="InterPro" id="IPR011256">
    <property type="entry name" value="Reg_factor_effector_dom_sf"/>
</dbReference>
<protein>
    <submittedName>
        <fullName evidence="2">GyrI-like domain-containing protein</fullName>
    </submittedName>
</protein>
<dbReference type="RefSeq" id="WP_071185756.1">
    <property type="nucleotide sequence ID" value="NZ_CP017774.1"/>
</dbReference>
<dbReference type="Pfam" id="PF06445">
    <property type="entry name" value="GyrI-like"/>
    <property type="match status" value="1"/>
</dbReference>
<dbReference type="EMBL" id="CP017774">
    <property type="protein sequence ID" value="APA00520.1"/>
    <property type="molecule type" value="Genomic_DNA"/>
</dbReference>
<dbReference type="InterPro" id="IPR010499">
    <property type="entry name" value="AraC_E-bd"/>
</dbReference>
<dbReference type="KEGG" id="fcm:BIW12_14415"/>
<keyword evidence="3" id="KW-1185">Reference proteome</keyword>
<dbReference type="AlphaFoldDB" id="A0A1D9PD56"/>
<name>A0A1D9PD56_9FLAO</name>
<dbReference type="Proteomes" id="UP000178198">
    <property type="component" value="Chromosome"/>
</dbReference>
<evidence type="ECO:0000313" key="2">
    <source>
        <dbReference type="EMBL" id="APA00520.1"/>
    </source>
</evidence>
<dbReference type="PANTHER" id="PTHR36444:SF2">
    <property type="entry name" value="TRANSCRIPTIONAL REGULATOR PROTEIN YOBU-RELATED"/>
    <property type="match status" value="1"/>
</dbReference>